<dbReference type="EMBL" id="JACHVZ010000003">
    <property type="protein sequence ID" value="MBB2926911.1"/>
    <property type="molecule type" value="Genomic_DNA"/>
</dbReference>
<reference evidence="1 2" key="1">
    <citation type="submission" date="2020-08" db="EMBL/GenBank/DDBJ databases">
        <title>Genomic Encyclopedia of Type Strains, Phase IV (KMG-V): Genome sequencing to study the core and pangenomes of soil and plant-associated prokaryotes.</title>
        <authorList>
            <person name="Whitman W."/>
        </authorList>
    </citation>
    <scope>NUCLEOTIDE SEQUENCE [LARGE SCALE GENOMIC DNA]</scope>
    <source>
        <strain evidence="1 2">SRMrh-85</strain>
    </source>
</reference>
<keyword evidence="2" id="KW-1185">Reference proteome</keyword>
<organism evidence="1 2">
    <name type="scientific">Paraburkholderia silvatlantica</name>
    <dbReference type="NCBI Taxonomy" id="321895"/>
    <lineage>
        <taxon>Bacteria</taxon>
        <taxon>Pseudomonadati</taxon>
        <taxon>Pseudomonadota</taxon>
        <taxon>Betaproteobacteria</taxon>
        <taxon>Burkholderiales</taxon>
        <taxon>Burkholderiaceae</taxon>
        <taxon>Paraburkholderia</taxon>
    </lineage>
</organism>
<name>A0ABR6FHL7_9BURK</name>
<comment type="caution">
    <text evidence="1">The sequence shown here is derived from an EMBL/GenBank/DDBJ whole genome shotgun (WGS) entry which is preliminary data.</text>
</comment>
<accession>A0ABR6FHL7</accession>
<gene>
    <name evidence="1" type="ORF">FHX59_001320</name>
</gene>
<evidence type="ECO:0000313" key="1">
    <source>
        <dbReference type="EMBL" id="MBB2926911.1"/>
    </source>
</evidence>
<proteinExistence type="predicted"/>
<evidence type="ECO:0000313" key="2">
    <source>
        <dbReference type="Proteomes" id="UP000533533"/>
    </source>
</evidence>
<protein>
    <submittedName>
        <fullName evidence="1">Uncharacterized protein</fullName>
    </submittedName>
</protein>
<sequence length="50" mass="6016">MRADRTEFADYRRYSRAAAKFRRYRAAVMRRASPLAQFRSNWQKTTVSVD</sequence>
<dbReference type="RefSeq" id="WP_165822719.1">
    <property type="nucleotide sequence ID" value="NZ_JACHVZ010000003.1"/>
</dbReference>
<dbReference type="Proteomes" id="UP000533533">
    <property type="component" value="Unassembled WGS sequence"/>
</dbReference>